<gene>
    <name evidence="2" type="ORF">T1815_16581</name>
</gene>
<dbReference type="GO" id="GO:0033194">
    <property type="term" value="P:response to hydroperoxide"/>
    <property type="evidence" value="ECO:0007669"/>
    <property type="project" value="TreeGrafter"/>
</dbReference>
<evidence type="ECO:0000313" key="2">
    <source>
        <dbReference type="EMBL" id="CRL37733.1"/>
    </source>
</evidence>
<reference evidence="3" key="1">
    <citation type="submission" date="2015-05" db="EMBL/GenBank/DDBJ databases">
        <authorList>
            <consortium name="Pathogen Informatics"/>
        </authorList>
    </citation>
    <scope>NUCLEOTIDE SEQUENCE [LARGE SCALE GENOMIC DNA]</scope>
    <source>
        <strain evidence="3">T1-815</strain>
    </source>
</reference>
<dbReference type="HAMAP" id="MF_00652">
    <property type="entry name" value="UPF0246"/>
    <property type="match status" value="1"/>
</dbReference>
<dbReference type="Proteomes" id="UP000049472">
    <property type="component" value="Unassembled WGS sequence"/>
</dbReference>
<proteinExistence type="inferred from homology"/>
<name>A0A0M6WNM6_9FIRM</name>
<evidence type="ECO:0000313" key="3">
    <source>
        <dbReference type="Proteomes" id="UP000049472"/>
    </source>
</evidence>
<keyword evidence="3" id="KW-1185">Reference proteome</keyword>
<organism evidence="2 3">
    <name type="scientific">Agathobacter rectalis</name>
    <dbReference type="NCBI Taxonomy" id="39491"/>
    <lineage>
        <taxon>Bacteria</taxon>
        <taxon>Bacillati</taxon>
        <taxon>Bacillota</taxon>
        <taxon>Clostridia</taxon>
        <taxon>Lachnospirales</taxon>
        <taxon>Lachnospiraceae</taxon>
        <taxon>Agathobacter</taxon>
    </lineage>
</organism>
<dbReference type="GO" id="GO:0005829">
    <property type="term" value="C:cytosol"/>
    <property type="evidence" value="ECO:0007669"/>
    <property type="project" value="TreeGrafter"/>
</dbReference>
<evidence type="ECO:0000256" key="1">
    <source>
        <dbReference type="HAMAP-Rule" id="MF_00652"/>
    </source>
</evidence>
<dbReference type="RefSeq" id="WP_055061832.1">
    <property type="nucleotide sequence ID" value="NZ_CVRQ01000019.1"/>
</dbReference>
<dbReference type="PANTHER" id="PTHR30283:SF4">
    <property type="entry name" value="PEROXIDE STRESS RESISTANCE PROTEIN YAAA"/>
    <property type="match status" value="1"/>
</dbReference>
<dbReference type="NCBIfam" id="NF002543">
    <property type="entry name" value="PRK02101.1-4"/>
    <property type="match status" value="1"/>
</dbReference>
<comment type="similarity">
    <text evidence="1">Belongs to the UPF0246 family.</text>
</comment>
<accession>A0A0M6WNM6</accession>
<dbReference type="EMBL" id="CVRQ01000019">
    <property type="protein sequence ID" value="CRL37733.1"/>
    <property type="molecule type" value="Genomic_DNA"/>
</dbReference>
<dbReference type="Pfam" id="PF03883">
    <property type="entry name" value="H2O2_YaaD"/>
    <property type="match status" value="1"/>
</dbReference>
<dbReference type="PANTHER" id="PTHR30283">
    <property type="entry name" value="PEROXIDE STRESS RESPONSE PROTEIN YAAA"/>
    <property type="match status" value="1"/>
</dbReference>
<dbReference type="AlphaFoldDB" id="A0A0M6WNM6"/>
<protein>
    <recommendedName>
        <fullName evidence="1">UPF0246 protein T1815_16581</fullName>
    </recommendedName>
</protein>
<dbReference type="InterPro" id="IPR005583">
    <property type="entry name" value="YaaA"/>
</dbReference>
<sequence length="249" mass="29048">MKIILSPAKKMIVDTDNLVPVELPVYIDKTAEVLNWMNSKSKEELKAIWKCNDKIAEQNFNRLENMDIYHMLTPAVLSYEGIAFQYMAPSVFENSQFEYVQNHLRILSAFYGVLKPMDGVTPYRLEMQAKVEIGDAKNLYEYWHDMLYRSVIDESRIIINLASKEYSKCIEKYLTPKDKYITISFCEQAGNKLVTKGTYAKMARGEIVRFMAENDIENPDDIKKFDRLGYIFRSDLSSDSKYVFERKIA</sequence>